<evidence type="ECO:0000313" key="1">
    <source>
        <dbReference type="EMBL" id="KAF0891186.1"/>
    </source>
</evidence>
<dbReference type="Proteomes" id="UP000479710">
    <property type="component" value="Unassembled WGS sequence"/>
</dbReference>
<sequence>MVSLSRAQGLVEELCETTITGWVELEEMRSALVAEEACRQEGRQQLEALICAAKVVYNREVAKIEQEHSTLDVERVEDIAARRR</sequence>
<evidence type="ECO:0000313" key="2">
    <source>
        <dbReference type="Proteomes" id="UP000479710"/>
    </source>
</evidence>
<organism evidence="1 2">
    <name type="scientific">Oryza meyeriana var. granulata</name>
    <dbReference type="NCBI Taxonomy" id="110450"/>
    <lineage>
        <taxon>Eukaryota</taxon>
        <taxon>Viridiplantae</taxon>
        <taxon>Streptophyta</taxon>
        <taxon>Embryophyta</taxon>
        <taxon>Tracheophyta</taxon>
        <taxon>Spermatophyta</taxon>
        <taxon>Magnoliopsida</taxon>
        <taxon>Liliopsida</taxon>
        <taxon>Poales</taxon>
        <taxon>Poaceae</taxon>
        <taxon>BOP clade</taxon>
        <taxon>Oryzoideae</taxon>
        <taxon>Oryzeae</taxon>
        <taxon>Oryzinae</taxon>
        <taxon>Oryza</taxon>
        <taxon>Oryza meyeriana</taxon>
    </lineage>
</organism>
<gene>
    <name evidence="1" type="ORF">E2562_006544</name>
</gene>
<name>A0A6G1BTI4_9ORYZ</name>
<reference evidence="1 2" key="1">
    <citation type="submission" date="2019-11" db="EMBL/GenBank/DDBJ databases">
        <title>Whole genome sequence of Oryza granulata.</title>
        <authorList>
            <person name="Li W."/>
        </authorList>
    </citation>
    <scope>NUCLEOTIDE SEQUENCE [LARGE SCALE GENOMIC DNA]</scope>
    <source>
        <strain evidence="2">cv. Menghai</strain>
        <tissue evidence="1">Leaf</tissue>
    </source>
</reference>
<dbReference type="EMBL" id="SPHZ02000011">
    <property type="protein sequence ID" value="KAF0891186.1"/>
    <property type="molecule type" value="Genomic_DNA"/>
</dbReference>
<protein>
    <submittedName>
        <fullName evidence="1">Uncharacterized protein</fullName>
    </submittedName>
</protein>
<dbReference type="AlphaFoldDB" id="A0A6G1BTI4"/>
<proteinExistence type="predicted"/>
<keyword evidence="2" id="KW-1185">Reference proteome</keyword>
<comment type="caution">
    <text evidence="1">The sequence shown here is derived from an EMBL/GenBank/DDBJ whole genome shotgun (WGS) entry which is preliminary data.</text>
</comment>
<accession>A0A6G1BTI4</accession>